<organism evidence="1 2">
    <name type="scientific">Trichinella spiralis</name>
    <name type="common">Trichina worm</name>
    <dbReference type="NCBI Taxonomy" id="6334"/>
    <lineage>
        <taxon>Eukaryota</taxon>
        <taxon>Metazoa</taxon>
        <taxon>Ecdysozoa</taxon>
        <taxon>Nematoda</taxon>
        <taxon>Enoplea</taxon>
        <taxon>Dorylaimia</taxon>
        <taxon>Trichinellida</taxon>
        <taxon>Trichinellidae</taxon>
        <taxon>Trichinella</taxon>
    </lineage>
</organism>
<gene>
    <name evidence="1" type="ORF">T01_858</name>
</gene>
<dbReference type="AlphaFoldDB" id="A0A0V1AQ81"/>
<evidence type="ECO:0000313" key="2">
    <source>
        <dbReference type="Proteomes" id="UP000054776"/>
    </source>
</evidence>
<reference evidence="1 2" key="1">
    <citation type="submission" date="2015-01" db="EMBL/GenBank/DDBJ databases">
        <title>Evolution of Trichinella species and genotypes.</title>
        <authorList>
            <person name="Korhonen P.K."/>
            <person name="Edoardo P."/>
            <person name="Giuseppe L.R."/>
            <person name="Gasser R.B."/>
        </authorList>
    </citation>
    <scope>NUCLEOTIDE SEQUENCE [LARGE SCALE GENOMIC DNA]</scope>
    <source>
        <strain evidence="1">ISS3</strain>
    </source>
</reference>
<dbReference type="Proteomes" id="UP000054776">
    <property type="component" value="Unassembled WGS sequence"/>
</dbReference>
<proteinExistence type="predicted"/>
<evidence type="ECO:0000313" key="1">
    <source>
        <dbReference type="EMBL" id="KRY26355.1"/>
    </source>
</evidence>
<comment type="caution">
    <text evidence="1">The sequence shown here is derived from an EMBL/GenBank/DDBJ whole genome shotgun (WGS) entry which is preliminary data.</text>
</comment>
<dbReference type="EMBL" id="JYDH01000465">
    <property type="protein sequence ID" value="KRY26355.1"/>
    <property type="molecule type" value="Genomic_DNA"/>
</dbReference>
<keyword evidence="2" id="KW-1185">Reference proteome</keyword>
<sequence length="74" mass="8184">MIPFKDSNGGVYVPADRDDALSLVSGVNRIGYTEAQFIYIDLIRIICNAINSNLEITYSCIGESTEDVKVKKII</sequence>
<dbReference type="InParanoid" id="A0A0V1AQ81"/>
<name>A0A0V1AQ81_TRISP</name>
<accession>A0A0V1AQ81</accession>
<protein>
    <submittedName>
        <fullName evidence="1">Uncharacterized protein</fullName>
    </submittedName>
</protein>
<feature type="non-terminal residue" evidence="1">
    <location>
        <position position="74"/>
    </location>
</feature>